<keyword evidence="6 7" id="KW-0472">Membrane</keyword>
<evidence type="ECO:0000256" key="7">
    <source>
        <dbReference type="PIRNR" id="PIRNR002744"/>
    </source>
</evidence>
<comment type="similarity">
    <text evidence="2 7">Belongs to the purine-cytosine permease (2.A.39) family.</text>
</comment>
<dbReference type="EMBL" id="BAABJP010000020">
    <property type="protein sequence ID" value="GAA5160474.1"/>
    <property type="molecule type" value="Genomic_DNA"/>
</dbReference>
<keyword evidence="5 8" id="KW-1133">Transmembrane helix</keyword>
<evidence type="ECO:0000256" key="6">
    <source>
        <dbReference type="ARBA" id="ARBA00023136"/>
    </source>
</evidence>
<reference evidence="10" key="1">
    <citation type="journal article" date="2019" name="Int. J. Syst. Evol. Microbiol.">
        <title>The Global Catalogue of Microorganisms (GCM) 10K type strain sequencing project: providing services to taxonomists for standard genome sequencing and annotation.</title>
        <authorList>
            <consortium name="The Broad Institute Genomics Platform"/>
            <consortium name="The Broad Institute Genome Sequencing Center for Infectious Disease"/>
            <person name="Wu L."/>
            <person name="Ma J."/>
        </authorList>
    </citation>
    <scope>NUCLEOTIDE SEQUENCE [LARGE SCALE GENOMIC DNA]</scope>
    <source>
        <strain evidence="10">JCM 18303</strain>
    </source>
</reference>
<feature type="transmembrane region" description="Helical" evidence="8">
    <location>
        <begin position="233"/>
        <end position="255"/>
    </location>
</feature>
<evidence type="ECO:0000313" key="10">
    <source>
        <dbReference type="Proteomes" id="UP001428817"/>
    </source>
</evidence>
<dbReference type="Gene3D" id="1.10.4160.10">
    <property type="entry name" value="Hydantoin permease"/>
    <property type="match status" value="1"/>
</dbReference>
<dbReference type="RefSeq" id="WP_185060325.1">
    <property type="nucleotide sequence ID" value="NZ_BAABJP010000020.1"/>
</dbReference>
<comment type="caution">
    <text evidence="9">The sequence shown here is derived from an EMBL/GenBank/DDBJ whole genome shotgun (WGS) entry which is preliminary data.</text>
</comment>
<evidence type="ECO:0000256" key="2">
    <source>
        <dbReference type="ARBA" id="ARBA00008974"/>
    </source>
</evidence>
<dbReference type="Proteomes" id="UP001428817">
    <property type="component" value="Unassembled WGS sequence"/>
</dbReference>
<comment type="subcellular location">
    <subcellularLocation>
        <location evidence="1">Membrane</location>
        <topology evidence="1">Multi-pass membrane protein</topology>
    </subcellularLocation>
</comment>
<sequence length="469" mass="50165">MTTRIETRSIDYVPEAERHGKVWQQGPFWFLGNFQPFTVAIGLIGPSLGLSFWWTALACVLGVAFGTLFMAFHASQGPVLGLPQMVQSRAQMGYRGVLLPLVATLFTFVGFNVVDTRLISTGLSGVFGWDPVAVGIAITVVAALLACYGHDWLHRAFQALFVVSVPFWVILTVGILAGTAVPDGAAPAAATGGFTLVGFLVQFTASASYNITYAPYVSDYSRYLPGDTPMPRIVGAVFWGATGSPFWLMPIGAWLATQLGATDPLAGLNDAGNAVFPGLGGLLTVLAVLALVATMGINAYSAMLTVLTGLDSLRPIRHTAGARVITVLVVSVIGAVLGIWLVRDATTALSDGLLIMLYLLTPWTAVNLVDFYFVRRGHYAITDLFRPDGIYGRWAWRGILAFAVGIVVEVPFAVLSFFTGPAAAAMHQVDLAFLVGLVVAGVLYYRLTRSLDLSAERPAIRRSEEALAR</sequence>
<evidence type="ECO:0000256" key="1">
    <source>
        <dbReference type="ARBA" id="ARBA00004141"/>
    </source>
</evidence>
<protein>
    <submittedName>
        <fullName evidence="9">Cytosine permease</fullName>
    </submittedName>
</protein>
<organism evidence="9 10">
    <name type="scientific">Pseudonocardia eucalypti</name>
    <dbReference type="NCBI Taxonomy" id="648755"/>
    <lineage>
        <taxon>Bacteria</taxon>
        <taxon>Bacillati</taxon>
        <taxon>Actinomycetota</taxon>
        <taxon>Actinomycetes</taxon>
        <taxon>Pseudonocardiales</taxon>
        <taxon>Pseudonocardiaceae</taxon>
        <taxon>Pseudonocardia</taxon>
    </lineage>
</organism>
<feature type="transmembrane region" description="Helical" evidence="8">
    <location>
        <begin position="160"/>
        <end position="181"/>
    </location>
</feature>
<feature type="transmembrane region" description="Helical" evidence="8">
    <location>
        <begin position="52"/>
        <end position="72"/>
    </location>
</feature>
<proteinExistence type="inferred from homology"/>
<feature type="transmembrane region" description="Helical" evidence="8">
    <location>
        <begin position="394"/>
        <end position="419"/>
    </location>
</feature>
<gene>
    <name evidence="9" type="ORF">GCM10023321_43230</name>
</gene>
<name>A0ABP9QEC3_9PSEU</name>
<dbReference type="Pfam" id="PF02133">
    <property type="entry name" value="Transp_cyt_pur"/>
    <property type="match status" value="1"/>
</dbReference>
<feature type="transmembrane region" description="Helical" evidence="8">
    <location>
        <begin position="320"/>
        <end position="341"/>
    </location>
</feature>
<dbReference type="InterPro" id="IPR001248">
    <property type="entry name" value="Pur-cyt_permease"/>
</dbReference>
<feature type="transmembrane region" description="Helical" evidence="8">
    <location>
        <begin position="431"/>
        <end position="447"/>
    </location>
</feature>
<dbReference type="PANTHER" id="PTHR31806:SF1">
    <property type="entry name" value="PURINE-CYTOSINE PERMEASE FCY2-RELATED"/>
    <property type="match status" value="1"/>
</dbReference>
<accession>A0ABP9QEC3</accession>
<evidence type="ECO:0000256" key="4">
    <source>
        <dbReference type="ARBA" id="ARBA00022692"/>
    </source>
</evidence>
<feature type="transmembrane region" description="Helical" evidence="8">
    <location>
        <begin position="126"/>
        <end position="148"/>
    </location>
</feature>
<evidence type="ECO:0000256" key="8">
    <source>
        <dbReference type="SAM" id="Phobius"/>
    </source>
</evidence>
<keyword evidence="10" id="KW-1185">Reference proteome</keyword>
<feature type="transmembrane region" description="Helical" evidence="8">
    <location>
        <begin position="353"/>
        <end position="373"/>
    </location>
</feature>
<feature type="transmembrane region" description="Helical" evidence="8">
    <location>
        <begin position="193"/>
        <end position="212"/>
    </location>
</feature>
<feature type="transmembrane region" description="Helical" evidence="8">
    <location>
        <begin position="275"/>
        <end position="300"/>
    </location>
</feature>
<feature type="transmembrane region" description="Helical" evidence="8">
    <location>
        <begin position="28"/>
        <end position="46"/>
    </location>
</feature>
<evidence type="ECO:0000256" key="5">
    <source>
        <dbReference type="ARBA" id="ARBA00022989"/>
    </source>
</evidence>
<keyword evidence="4 8" id="KW-0812">Transmembrane</keyword>
<dbReference type="PIRSF" id="PIRSF002744">
    <property type="entry name" value="Pur-cyt_permease"/>
    <property type="match status" value="1"/>
</dbReference>
<dbReference type="PANTHER" id="PTHR31806">
    <property type="entry name" value="PURINE-CYTOSINE PERMEASE FCY2-RELATED"/>
    <property type="match status" value="1"/>
</dbReference>
<keyword evidence="3 7" id="KW-0813">Transport</keyword>
<feature type="transmembrane region" description="Helical" evidence="8">
    <location>
        <begin position="93"/>
        <end position="114"/>
    </location>
</feature>
<dbReference type="InterPro" id="IPR026030">
    <property type="entry name" value="Pur-cyt_permease_Fcy2/21/22"/>
</dbReference>
<evidence type="ECO:0000256" key="3">
    <source>
        <dbReference type="ARBA" id="ARBA00022448"/>
    </source>
</evidence>
<evidence type="ECO:0000313" key="9">
    <source>
        <dbReference type="EMBL" id="GAA5160474.1"/>
    </source>
</evidence>